<protein>
    <submittedName>
        <fullName evidence="1">Uncharacterized protein</fullName>
    </submittedName>
</protein>
<comment type="caution">
    <text evidence="1">The sequence shown here is derived from an EMBL/GenBank/DDBJ whole genome shotgun (WGS) entry which is preliminary data.</text>
</comment>
<evidence type="ECO:0000313" key="2">
    <source>
        <dbReference type="Proteomes" id="UP001627154"/>
    </source>
</evidence>
<dbReference type="InterPro" id="IPR029063">
    <property type="entry name" value="SAM-dependent_MTases_sf"/>
</dbReference>
<sequence length="135" mass="15624">MKDLNKVKRPDLVFQQMDATKLEYNNEKFSVVIDKGTFDALMTDSKEETVALLTKYFEVPNLTDLPLDARTLLKTPVNLCDIDVLDNGSYCHYETYEIGMIKLQIRENHSDVDQMYEQTLDAGTRHVWDNWVLSG</sequence>
<keyword evidence="2" id="KW-1185">Reference proteome</keyword>
<evidence type="ECO:0000313" key="1">
    <source>
        <dbReference type="EMBL" id="KAL3392364.1"/>
    </source>
</evidence>
<dbReference type="EMBL" id="JBJJXI010000106">
    <property type="protein sequence ID" value="KAL3392364.1"/>
    <property type="molecule type" value="Genomic_DNA"/>
</dbReference>
<gene>
    <name evidence="1" type="ORF">TKK_013188</name>
</gene>
<proteinExistence type="predicted"/>
<organism evidence="1 2">
    <name type="scientific">Trichogramma kaykai</name>
    <dbReference type="NCBI Taxonomy" id="54128"/>
    <lineage>
        <taxon>Eukaryota</taxon>
        <taxon>Metazoa</taxon>
        <taxon>Ecdysozoa</taxon>
        <taxon>Arthropoda</taxon>
        <taxon>Hexapoda</taxon>
        <taxon>Insecta</taxon>
        <taxon>Pterygota</taxon>
        <taxon>Neoptera</taxon>
        <taxon>Endopterygota</taxon>
        <taxon>Hymenoptera</taxon>
        <taxon>Apocrita</taxon>
        <taxon>Proctotrupomorpha</taxon>
        <taxon>Chalcidoidea</taxon>
        <taxon>Trichogrammatidae</taxon>
        <taxon>Trichogramma</taxon>
    </lineage>
</organism>
<name>A0ABD2WI27_9HYME</name>
<accession>A0ABD2WI27</accession>
<reference evidence="1 2" key="1">
    <citation type="journal article" date="2024" name="bioRxiv">
        <title>A reference genome for Trichogramma kaykai: A tiny desert-dwelling parasitoid wasp with competing sex-ratio distorters.</title>
        <authorList>
            <person name="Culotta J."/>
            <person name="Lindsey A.R."/>
        </authorList>
    </citation>
    <scope>NUCLEOTIDE SEQUENCE [LARGE SCALE GENOMIC DNA]</scope>
    <source>
        <strain evidence="1 2">KSX58</strain>
    </source>
</reference>
<dbReference type="AlphaFoldDB" id="A0ABD2WI27"/>
<dbReference type="Proteomes" id="UP001627154">
    <property type="component" value="Unassembled WGS sequence"/>
</dbReference>
<dbReference type="Gene3D" id="3.40.50.150">
    <property type="entry name" value="Vaccinia Virus protein VP39"/>
    <property type="match status" value="1"/>
</dbReference>